<name>A0ABQ9PLZ9_9PEZI</name>
<dbReference type="PROSITE" id="PS50097">
    <property type="entry name" value="BTB"/>
    <property type="match status" value="1"/>
</dbReference>
<dbReference type="SMART" id="SM00225">
    <property type="entry name" value="BTB"/>
    <property type="match status" value="1"/>
</dbReference>
<sequence length="258" mass="29353">MIRLGRFEPMVSGYEARGRGGEAWQLTQDTFEAHRANMTLAAPSIAPWIERMISGYEARGRGDEAWQLTQDTFEAHRANMPLTVPSITPWIERMVSGYESRCLVDALRICRDLSLKYLRLPAFNLADSEISTLLDLISRELPDQLRESIAGHLRALPSDASITLETGEPFHVRKEVLQFWSTYFSGAFRHDWGKEITFSEEIISEQSWAAVLDFMYNGKYTVPDDEEQAWGDWQAADYLGILAVLTKLQEAAWSRAGK</sequence>
<gene>
    <name evidence="2" type="ORF">CLIM01_10651</name>
</gene>
<protein>
    <recommendedName>
        <fullName evidence="1">BTB domain-containing protein</fullName>
    </recommendedName>
</protein>
<evidence type="ECO:0000313" key="2">
    <source>
        <dbReference type="EMBL" id="KAK0372001.1"/>
    </source>
</evidence>
<evidence type="ECO:0000313" key="3">
    <source>
        <dbReference type="Proteomes" id="UP001169217"/>
    </source>
</evidence>
<dbReference type="Proteomes" id="UP001169217">
    <property type="component" value="Unassembled WGS sequence"/>
</dbReference>
<reference evidence="2" key="1">
    <citation type="submission" date="2023-04" db="EMBL/GenBank/DDBJ databases">
        <title>Colletotrichum limetticola genome sequence.</title>
        <authorList>
            <person name="Baroncelli R."/>
        </authorList>
    </citation>
    <scope>NUCLEOTIDE SEQUENCE</scope>
    <source>
        <strain evidence="2">KLA-Anderson</strain>
    </source>
</reference>
<keyword evidence="3" id="KW-1185">Reference proteome</keyword>
<organism evidence="2 3">
    <name type="scientific">Colletotrichum limetticola</name>
    <dbReference type="NCBI Taxonomy" id="1209924"/>
    <lineage>
        <taxon>Eukaryota</taxon>
        <taxon>Fungi</taxon>
        <taxon>Dikarya</taxon>
        <taxon>Ascomycota</taxon>
        <taxon>Pezizomycotina</taxon>
        <taxon>Sordariomycetes</taxon>
        <taxon>Hypocreomycetidae</taxon>
        <taxon>Glomerellales</taxon>
        <taxon>Glomerellaceae</taxon>
        <taxon>Colletotrichum</taxon>
        <taxon>Colletotrichum acutatum species complex</taxon>
    </lineage>
</organism>
<dbReference type="InterPro" id="IPR011333">
    <property type="entry name" value="SKP1/BTB/POZ_sf"/>
</dbReference>
<evidence type="ECO:0000259" key="1">
    <source>
        <dbReference type="PROSITE" id="PS50097"/>
    </source>
</evidence>
<dbReference type="EMBL" id="JARUPT010000401">
    <property type="protein sequence ID" value="KAK0372001.1"/>
    <property type="molecule type" value="Genomic_DNA"/>
</dbReference>
<dbReference type="Gene3D" id="3.30.710.10">
    <property type="entry name" value="Potassium Channel Kv1.1, Chain A"/>
    <property type="match status" value="1"/>
</dbReference>
<dbReference type="Pfam" id="PF00651">
    <property type="entry name" value="BTB"/>
    <property type="match status" value="1"/>
</dbReference>
<dbReference type="CDD" id="cd18186">
    <property type="entry name" value="BTB_POZ_ZBTB_KLHL-like"/>
    <property type="match status" value="1"/>
</dbReference>
<dbReference type="InterPro" id="IPR000210">
    <property type="entry name" value="BTB/POZ_dom"/>
</dbReference>
<comment type="caution">
    <text evidence="2">The sequence shown here is derived from an EMBL/GenBank/DDBJ whole genome shotgun (WGS) entry which is preliminary data.</text>
</comment>
<feature type="domain" description="BTB" evidence="1">
    <location>
        <begin position="158"/>
        <end position="224"/>
    </location>
</feature>
<accession>A0ABQ9PLZ9</accession>
<dbReference type="SUPFAM" id="SSF54695">
    <property type="entry name" value="POZ domain"/>
    <property type="match status" value="1"/>
</dbReference>
<proteinExistence type="predicted"/>